<evidence type="ECO:0008006" key="3">
    <source>
        <dbReference type="Google" id="ProtNLM"/>
    </source>
</evidence>
<protein>
    <recommendedName>
        <fullName evidence="3">Lipoprotein</fullName>
    </recommendedName>
</protein>
<dbReference type="KEGG" id="palo:E6C60_0011"/>
<evidence type="ECO:0000313" key="2">
    <source>
        <dbReference type="Proteomes" id="UP000300879"/>
    </source>
</evidence>
<sequence>MRNSRMRLAGGICAGAILLMGSGCSISDKPTWESFDGAANVKSFPVPKEANRTEQAKGTGELDYVRYVLPGLKEDESLPEPYLEEIKSWGWQEKEDQEGTSPIIFEKGKNIVHLTVHDDSLIITIPAPVKKELQGLESKK</sequence>
<proteinExistence type="predicted"/>
<dbReference type="RefSeq" id="WP_138223901.1">
    <property type="nucleotide sequence ID" value="NZ_CP040396.1"/>
</dbReference>
<dbReference type="AlphaFoldDB" id="A0A4P8XKP6"/>
<name>A0A4P8XKP6_9BACL</name>
<keyword evidence="2" id="KW-1185">Reference proteome</keyword>
<dbReference type="Proteomes" id="UP000300879">
    <property type="component" value="Chromosome"/>
</dbReference>
<dbReference type="OrthoDB" id="2651239at2"/>
<gene>
    <name evidence="1" type="ORF">E6C60_0011</name>
</gene>
<dbReference type="EMBL" id="CP040396">
    <property type="protein sequence ID" value="QCT00739.1"/>
    <property type="molecule type" value="Genomic_DNA"/>
</dbReference>
<reference evidence="1 2" key="1">
    <citation type="submission" date="2019-05" db="EMBL/GenBank/DDBJ databases">
        <authorList>
            <person name="Chen C."/>
        </authorList>
    </citation>
    <scope>NUCLEOTIDE SEQUENCE [LARGE SCALE GENOMIC DNA]</scope>
    <source>
        <strain evidence="1 2">HB172198</strain>
    </source>
</reference>
<dbReference type="PROSITE" id="PS51257">
    <property type="entry name" value="PROKAR_LIPOPROTEIN"/>
    <property type="match status" value="1"/>
</dbReference>
<organism evidence="1 2">
    <name type="scientific">Paenibacillus algicola</name>
    <dbReference type="NCBI Taxonomy" id="2565926"/>
    <lineage>
        <taxon>Bacteria</taxon>
        <taxon>Bacillati</taxon>
        <taxon>Bacillota</taxon>
        <taxon>Bacilli</taxon>
        <taxon>Bacillales</taxon>
        <taxon>Paenibacillaceae</taxon>
        <taxon>Paenibacillus</taxon>
    </lineage>
</organism>
<evidence type="ECO:0000313" key="1">
    <source>
        <dbReference type="EMBL" id="QCT00739.1"/>
    </source>
</evidence>
<accession>A0A4P8XKP6</accession>